<dbReference type="AlphaFoldDB" id="A0A9X0L3U3"/>
<proteinExistence type="predicted"/>
<protein>
    <submittedName>
        <fullName evidence="1">Uncharacterized protein</fullName>
    </submittedName>
</protein>
<keyword evidence="2" id="KW-1185">Reference proteome</keyword>
<evidence type="ECO:0000313" key="2">
    <source>
        <dbReference type="Proteomes" id="UP000054223"/>
    </source>
</evidence>
<sequence length="118" mass="12531">MKKSQSARRLLLPEGPTTTLSQPSLGDQLAVRCDSTGLLLPAQPLLGYARTPDGLCLYVPGHTAAKLRTAAEHAPAFVQEVFFGDAPTHLTEVVVDDYAAGDLVFFPTAAQLTLRLAA</sequence>
<dbReference type="OrthoDB" id="881728at2"/>
<dbReference type="RefSeq" id="WP_059072602.1">
    <property type="nucleotide sequence ID" value="NZ_LNAL01000008.1"/>
</dbReference>
<reference evidence="1 2" key="1">
    <citation type="submission" date="2015-11" db="EMBL/GenBank/DDBJ databases">
        <title>Solirubrum puertoriconensis gen. nov. an environmental bacteria isolated in Puerto Rico.</title>
        <authorList>
            <person name="Cuebas-Irizarry M.F."/>
            <person name="Montalvo-Rodriguez R."/>
        </authorList>
    </citation>
    <scope>NUCLEOTIDE SEQUENCE [LARGE SCALE GENOMIC DNA]</scope>
    <source>
        <strain evidence="1 2">MC1A</strain>
    </source>
</reference>
<evidence type="ECO:0000313" key="1">
    <source>
        <dbReference type="EMBL" id="KUG06908.1"/>
    </source>
</evidence>
<accession>A0A9X0L3U3</accession>
<dbReference type="EMBL" id="LNAL01000008">
    <property type="protein sequence ID" value="KUG06908.1"/>
    <property type="molecule type" value="Genomic_DNA"/>
</dbReference>
<name>A0A9X0L3U3_SOLP1</name>
<organism evidence="1 2">
    <name type="scientific">Solirubrum puertoriconensis</name>
    <dbReference type="NCBI Taxonomy" id="1751427"/>
    <lineage>
        <taxon>Bacteria</taxon>
        <taxon>Pseudomonadati</taxon>
        <taxon>Bacteroidota</taxon>
        <taxon>Cytophagia</taxon>
        <taxon>Cytophagales</taxon>
    </lineage>
</organism>
<gene>
    <name evidence="1" type="ORF">ASU33_06175</name>
</gene>
<comment type="caution">
    <text evidence="1">The sequence shown here is derived from an EMBL/GenBank/DDBJ whole genome shotgun (WGS) entry which is preliminary data.</text>
</comment>
<dbReference type="Proteomes" id="UP000054223">
    <property type="component" value="Unassembled WGS sequence"/>
</dbReference>